<evidence type="ECO:0000313" key="1">
    <source>
        <dbReference type="EMBL" id="KAE8968054.1"/>
    </source>
</evidence>
<proteinExistence type="predicted"/>
<accession>A0A6A3HH42</accession>
<protein>
    <submittedName>
        <fullName evidence="1">Uncharacterized protein</fullName>
    </submittedName>
</protein>
<keyword evidence="5" id="KW-1185">Reference proteome</keyword>
<evidence type="ECO:0000313" key="4">
    <source>
        <dbReference type="Proteomes" id="UP000429607"/>
    </source>
</evidence>
<dbReference type="Proteomes" id="UP000435112">
    <property type="component" value="Unassembled WGS sequence"/>
</dbReference>
<dbReference type="EMBL" id="QXFT01005067">
    <property type="protein sequence ID" value="KAE9274394.1"/>
    <property type="molecule type" value="Genomic_DNA"/>
</dbReference>
<evidence type="ECO:0000313" key="2">
    <source>
        <dbReference type="EMBL" id="KAE8969996.1"/>
    </source>
</evidence>
<evidence type="ECO:0000313" key="6">
    <source>
        <dbReference type="Proteomes" id="UP000435112"/>
    </source>
</evidence>
<dbReference type="EMBL" id="QXFV01004375">
    <property type="protein sequence ID" value="KAE8969996.1"/>
    <property type="molecule type" value="Genomic_DNA"/>
</dbReference>
<sequence length="40" mass="4260">MAGEGVAMYPPGEMELVMLVKSDAQYVIGKCGRTLGEVND</sequence>
<reference evidence="4 6" key="1">
    <citation type="submission" date="2018-09" db="EMBL/GenBank/DDBJ databases">
        <title>Genomic investigation of the strawberry pathogen Phytophthora fragariae indicates pathogenicity is determined by transcriptional variation in three key races.</title>
        <authorList>
            <person name="Adams T.M."/>
            <person name="Armitage A.D."/>
            <person name="Sobczyk M.K."/>
            <person name="Bates H.J."/>
            <person name="Dunwell J.M."/>
            <person name="Nellist C.F."/>
            <person name="Harrison R.J."/>
        </authorList>
    </citation>
    <scope>NUCLEOTIDE SEQUENCE [LARGE SCALE GENOMIC DNA]</scope>
    <source>
        <strain evidence="2 4">SCRP249</strain>
        <strain evidence="1 6">SCRP324</strain>
        <strain evidence="3 5">SCRP333</strain>
    </source>
</reference>
<comment type="caution">
    <text evidence="1">The sequence shown here is derived from an EMBL/GenBank/DDBJ whole genome shotgun (WGS) entry which is preliminary data.</text>
</comment>
<dbReference type="Proteomes" id="UP000434957">
    <property type="component" value="Unassembled WGS sequence"/>
</dbReference>
<dbReference type="Proteomes" id="UP000429607">
    <property type="component" value="Unassembled WGS sequence"/>
</dbReference>
<dbReference type="EMBL" id="QXFU01004582">
    <property type="protein sequence ID" value="KAE8968054.1"/>
    <property type="molecule type" value="Genomic_DNA"/>
</dbReference>
<gene>
    <name evidence="2" type="ORF">PR001_g27339</name>
    <name evidence="1" type="ORF">PR002_g27875</name>
    <name evidence="3" type="ORF">PR003_g29621</name>
</gene>
<evidence type="ECO:0000313" key="3">
    <source>
        <dbReference type="EMBL" id="KAE9274394.1"/>
    </source>
</evidence>
<organism evidence="1 6">
    <name type="scientific">Phytophthora rubi</name>
    <dbReference type="NCBI Taxonomy" id="129364"/>
    <lineage>
        <taxon>Eukaryota</taxon>
        <taxon>Sar</taxon>
        <taxon>Stramenopiles</taxon>
        <taxon>Oomycota</taxon>
        <taxon>Peronosporomycetes</taxon>
        <taxon>Peronosporales</taxon>
        <taxon>Peronosporaceae</taxon>
        <taxon>Phytophthora</taxon>
    </lineage>
</organism>
<evidence type="ECO:0000313" key="5">
    <source>
        <dbReference type="Proteomes" id="UP000434957"/>
    </source>
</evidence>
<name>A0A6A3HH42_9STRA</name>
<dbReference type="AlphaFoldDB" id="A0A6A3HH42"/>